<dbReference type="PANTHER" id="PTHR34700">
    <property type="entry name" value="POTASSIUM BINDING PROTEIN KBP"/>
    <property type="match status" value="1"/>
</dbReference>
<dbReference type="Pfam" id="PF01476">
    <property type="entry name" value="LysM"/>
    <property type="match status" value="2"/>
</dbReference>
<dbReference type="PANTHER" id="PTHR34700:SF4">
    <property type="entry name" value="PHAGE-LIKE ELEMENT PBSX PROTEIN XKDP"/>
    <property type="match status" value="1"/>
</dbReference>
<name>A0A0G0HKZ6_9BACT</name>
<gene>
    <name evidence="3" type="ORF">US62_C0040G0002</name>
</gene>
<accession>A0A0G0HKZ6</accession>
<dbReference type="InterPro" id="IPR052196">
    <property type="entry name" value="Bact_Kbp"/>
</dbReference>
<reference evidence="3 4" key="1">
    <citation type="journal article" date="2015" name="Nature">
        <title>rRNA introns, odd ribosomes, and small enigmatic genomes across a large radiation of phyla.</title>
        <authorList>
            <person name="Brown C.T."/>
            <person name="Hug L.A."/>
            <person name="Thomas B.C."/>
            <person name="Sharon I."/>
            <person name="Castelle C.J."/>
            <person name="Singh A."/>
            <person name="Wilkins M.J."/>
            <person name="Williams K.H."/>
            <person name="Banfield J.F."/>
        </authorList>
    </citation>
    <scope>NUCLEOTIDE SEQUENCE [LARGE SCALE GENOMIC DNA]</scope>
</reference>
<keyword evidence="1" id="KW-0812">Transmembrane</keyword>
<keyword evidence="1" id="KW-0472">Membrane</keyword>
<feature type="transmembrane region" description="Helical" evidence="1">
    <location>
        <begin position="20"/>
        <end position="40"/>
    </location>
</feature>
<dbReference type="Proteomes" id="UP000034603">
    <property type="component" value="Unassembled WGS sequence"/>
</dbReference>
<sequence>MLSLKLNQILKPLKFHESSLSVIFGIVFIVIIGIFVINYISKNKGEITIPTVSGENSTSLKIHKVEKGDDLWKISEKYYGTGYKWVEIAKENEIKNPGLIEVGQEIKIPETSPAVTVTVAPPKTEILTTTTSLVATEVDKAVVKADVITSETYVVEKGDNLWKICVRAYSDGYKWTDVAKANKLKNPSLILPGMSLTLPR</sequence>
<keyword evidence="1" id="KW-1133">Transmembrane helix</keyword>
<dbReference type="EMBL" id="LBTR01000040">
    <property type="protein sequence ID" value="KKQ43858.1"/>
    <property type="molecule type" value="Genomic_DNA"/>
</dbReference>
<evidence type="ECO:0000313" key="3">
    <source>
        <dbReference type="EMBL" id="KKQ43858.1"/>
    </source>
</evidence>
<protein>
    <submittedName>
        <fullName evidence="3">LysM domain protein</fullName>
    </submittedName>
</protein>
<comment type="caution">
    <text evidence="3">The sequence shown here is derived from an EMBL/GenBank/DDBJ whole genome shotgun (WGS) entry which is preliminary data.</text>
</comment>
<evidence type="ECO:0000313" key="4">
    <source>
        <dbReference type="Proteomes" id="UP000034603"/>
    </source>
</evidence>
<feature type="domain" description="LysM" evidence="2">
    <location>
        <begin position="151"/>
        <end position="198"/>
    </location>
</feature>
<evidence type="ECO:0000259" key="2">
    <source>
        <dbReference type="PROSITE" id="PS51782"/>
    </source>
</evidence>
<dbReference type="CDD" id="cd00118">
    <property type="entry name" value="LysM"/>
    <property type="match status" value="2"/>
</dbReference>
<dbReference type="PROSITE" id="PS51782">
    <property type="entry name" value="LYSM"/>
    <property type="match status" value="2"/>
</dbReference>
<dbReference type="InterPro" id="IPR036779">
    <property type="entry name" value="LysM_dom_sf"/>
</dbReference>
<evidence type="ECO:0000256" key="1">
    <source>
        <dbReference type="SAM" id="Phobius"/>
    </source>
</evidence>
<organism evidence="3 4">
    <name type="scientific">Candidatus Woesebacteria bacterium GW2011_GWA1_37_8</name>
    <dbReference type="NCBI Taxonomy" id="1618546"/>
    <lineage>
        <taxon>Bacteria</taxon>
        <taxon>Candidatus Woeseibacteriota</taxon>
    </lineage>
</organism>
<dbReference type="SMART" id="SM00257">
    <property type="entry name" value="LysM"/>
    <property type="match status" value="2"/>
</dbReference>
<dbReference type="SUPFAM" id="SSF54106">
    <property type="entry name" value="LysM domain"/>
    <property type="match status" value="2"/>
</dbReference>
<proteinExistence type="predicted"/>
<feature type="domain" description="LysM" evidence="2">
    <location>
        <begin position="61"/>
        <end position="108"/>
    </location>
</feature>
<dbReference type="AlphaFoldDB" id="A0A0G0HKZ6"/>
<dbReference type="InterPro" id="IPR018392">
    <property type="entry name" value="LysM"/>
</dbReference>
<dbReference type="Gene3D" id="3.10.350.10">
    <property type="entry name" value="LysM domain"/>
    <property type="match status" value="2"/>
</dbReference>